<dbReference type="EMBL" id="MF063068">
    <property type="protein sequence ID" value="ARV77434.1"/>
    <property type="molecule type" value="Genomic_DNA"/>
</dbReference>
<evidence type="ECO:0000313" key="1">
    <source>
        <dbReference type="EMBL" id="ARV77434.1"/>
    </source>
</evidence>
<accession>A0A1Y0SXS9</accession>
<protein>
    <submittedName>
        <fullName evidence="1">Uncharacterized protein</fullName>
    </submittedName>
</protein>
<proteinExistence type="predicted"/>
<organism evidence="1 2">
    <name type="scientific">Pseudomonas phage Noxifer</name>
    <dbReference type="NCBI Taxonomy" id="2006684"/>
    <lineage>
        <taxon>Viruses</taxon>
        <taxon>Duplodnaviria</taxon>
        <taxon>Heunggongvirae</taxon>
        <taxon>Uroviricota</taxon>
        <taxon>Caudoviricetes</taxon>
        <taxon>Chimalliviridae</taxon>
        <taxon>Noxifervirus</taxon>
        <taxon>Noxifervirus noxifer</taxon>
    </lineage>
</organism>
<gene>
    <name evidence="1" type="ORF">NOXIFER_269</name>
</gene>
<name>A0A1Y0SXS9_9CAUD</name>
<evidence type="ECO:0000313" key="2">
    <source>
        <dbReference type="Proteomes" id="UP000224829"/>
    </source>
</evidence>
<reference evidence="1 2" key="1">
    <citation type="submission" date="2017-05" db="EMBL/GenBank/DDBJ databases">
        <authorList>
            <person name="Song R."/>
            <person name="Chenine A.L."/>
            <person name="Ruprecht R.M."/>
        </authorList>
    </citation>
    <scope>NUCLEOTIDE SEQUENCE [LARGE SCALE GENOMIC DNA]</scope>
</reference>
<dbReference type="Proteomes" id="UP000224829">
    <property type="component" value="Segment"/>
</dbReference>
<keyword evidence="2" id="KW-1185">Reference proteome</keyword>
<sequence length="164" mass="18947">MCFKQRYLVDAVDEPDVTQKFQLFRSDGPLGKGPSARDRIDIVISVWLNHQLVTKVLEIADTLSKRKWVVGEHYPVVPERGVLFASPAVKHLFPKFVAHDEVMFLTPDVRMDGKIIMLQLSDFSYLQMVSVSYRETTECYIEAEVRLKFGLKADRSTFHTYKHP</sequence>